<proteinExistence type="predicted"/>
<gene>
    <name evidence="1" type="ORF">ANE_LOCUS6098</name>
</gene>
<dbReference type="EMBL" id="CABITT030000002">
    <property type="protein sequence ID" value="VVA95653.1"/>
    <property type="molecule type" value="Genomic_DNA"/>
</dbReference>
<organism evidence="1 2">
    <name type="scientific">Arabis nemorensis</name>
    <dbReference type="NCBI Taxonomy" id="586526"/>
    <lineage>
        <taxon>Eukaryota</taxon>
        <taxon>Viridiplantae</taxon>
        <taxon>Streptophyta</taxon>
        <taxon>Embryophyta</taxon>
        <taxon>Tracheophyta</taxon>
        <taxon>Spermatophyta</taxon>
        <taxon>Magnoliopsida</taxon>
        <taxon>eudicotyledons</taxon>
        <taxon>Gunneridae</taxon>
        <taxon>Pentapetalae</taxon>
        <taxon>rosids</taxon>
        <taxon>malvids</taxon>
        <taxon>Brassicales</taxon>
        <taxon>Brassicaceae</taxon>
        <taxon>Arabideae</taxon>
        <taxon>Arabis</taxon>
    </lineage>
</organism>
<comment type="caution">
    <text evidence="1">The sequence shown here is derived from an EMBL/GenBank/DDBJ whole genome shotgun (WGS) entry which is preliminary data.</text>
</comment>
<protein>
    <submittedName>
        <fullName evidence="1">Uncharacterized protein</fullName>
    </submittedName>
</protein>
<dbReference type="AlphaFoldDB" id="A0A565B2T6"/>
<sequence length="77" mass="8771">MSRRSFEDFSPIHLKSIRQIEGIACSVLENPKKSLLRLSAMEFWGAEVQAGKPLVVRPAEDDLIHISGYFHMPMRDS</sequence>
<dbReference type="Proteomes" id="UP000489600">
    <property type="component" value="Unassembled WGS sequence"/>
</dbReference>
<evidence type="ECO:0000313" key="2">
    <source>
        <dbReference type="Proteomes" id="UP000489600"/>
    </source>
</evidence>
<evidence type="ECO:0000313" key="1">
    <source>
        <dbReference type="EMBL" id="VVA95653.1"/>
    </source>
</evidence>
<reference evidence="1" key="1">
    <citation type="submission" date="2019-07" db="EMBL/GenBank/DDBJ databases">
        <authorList>
            <person name="Dittberner H."/>
        </authorList>
    </citation>
    <scope>NUCLEOTIDE SEQUENCE [LARGE SCALE GENOMIC DNA]</scope>
</reference>
<name>A0A565B2T6_9BRAS</name>
<keyword evidence="2" id="KW-1185">Reference proteome</keyword>
<accession>A0A565B2T6</accession>